<evidence type="ECO:0000256" key="1">
    <source>
        <dbReference type="SAM" id="MobiDB-lite"/>
    </source>
</evidence>
<keyword evidence="3" id="KW-1185">Reference proteome</keyword>
<comment type="caution">
    <text evidence="2">The sequence shown here is derived from an EMBL/GenBank/DDBJ whole genome shotgun (WGS) entry which is preliminary data.</text>
</comment>
<dbReference type="InterPro" id="IPR009241">
    <property type="entry name" value="HigB-like"/>
</dbReference>
<reference evidence="2 3" key="1">
    <citation type="journal article" date="2019" name="Emerg. Microbes Infect.">
        <title>Comprehensive subspecies identification of 175 nontuberculous mycobacteria species based on 7547 genomic profiles.</title>
        <authorList>
            <person name="Matsumoto Y."/>
            <person name="Kinjo T."/>
            <person name="Motooka D."/>
            <person name="Nabeya D."/>
            <person name="Jung N."/>
            <person name="Uechi K."/>
            <person name="Horii T."/>
            <person name="Iida T."/>
            <person name="Fujita J."/>
            <person name="Nakamura S."/>
        </authorList>
    </citation>
    <scope>NUCLEOTIDE SEQUENCE [LARGE SCALE GENOMIC DNA]</scope>
    <source>
        <strain evidence="2 3">JCM 16017</strain>
    </source>
</reference>
<dbReference type="Pfam" id="PF05973">
    <property type="entry name" value="Gp49"/>
    <property type="match status" value="1"/>
</dbReference>
<feature type="region of interest" description="Disordered" evidence="1">
    <location>
        <begin position="92"/>
        <end position="115"/>
    </location>
</feature>
<protein>
    <submittedName>
        <fullName evidence="2">Toxin RelE</fullName>
    </submittedName>
</protein>
<evidence type="ECO:0000313" key="2">
    <source>
        <dbReference type="EMBL" id="GFG71184.1"/>
    </source>
</evidence>
<feature type="compositionally biased region" description="Basic and acidic residues" evidence="1">
    <location>
        <begin position="102"/>
        <end position="115"/>
    </location>
</feature>
<dbReference type="Proteomes" id="UP000465263">
    <property type="component" value="Unassembled WGS sequence"/>
</dbReference>
<accession>A0A7I9XML9</accession>
<dbReference type="RefSeq" id="WP_207568325.1">
    <property type="nucleotide sequence ID" value="NZ_BLKV01000002.1"/>
</dbReference>
<organism evidence="2 3">
    <name type="scientific">Mycolicibacter senuensis</name>
    <dbReference type="NCBI Taxonomy" id="386913"/>
    <lineage>
        <taxon>Bacteria</taxon>
        <taxon>Bacillati</taxon>
        <taxon>Actinomycetota</taxon>
        <taxon>Actinomycetes</taxon>
        <taxon>Mycobacteriales</taxon>
        <taxon>Mycobacteriaceae</taxon>
        <taxon>Mycolicibacter</taxon>
    </lineage>
</organism>
<gene>
    <name evidence="2" type="ORF">MSEN_29040</name>
</gene>
<dbReference type="EMBL" id="BLKV01000002">
    <property type="protein sequence ID" value="GFG71184.1"/>
    <property type="molecule type" value="Genomic_DNA"/>
</dbReference>
<dbReference type="AlphaFoldDB" id="A0A7I9XML9"/>
<sequence length="115" mass="13055">MKEVRFVGRALDELREFPSDAKHDSGSELQRVQRGLDPIDWKPMPSVGPGVREIRVKTADGIFRTMYTTVIGESVYVLHCFAKKTQKTPKSAIDLGKKRLKDAREDAEQRKGEQP</sequence>
<evidence type="ECO:0000313" key="3">
    <source>
        <dbReference type="Proteomes" id="UP000465263"/>
    </source>
</evidence>
<proteinExistence type="predicted"/>
<name>A0A7I9XML9_9MYCO</name>